<dbReference type="Gene3D" id="3.55.50.30">
    <property type="match status" value="1"/>
</dbReference>
<dbReference type="InterPro" id="IPR012373">
    <property type="entry name" value="Ferrdict_sens_TM"/>
</dbReference>
<evidence type="ECO:0000313" key="4">
    <source>
        <dbReference type="Proteomes" id="UP000295292"/>
    </source>
</evidence>
<evidence type="ECO:0000313" key="3">
    <source>
        <dbReference type="EMBL" id="TDQ80126.1"/>
    </source>
</evidence>
<evidence type="ECO:0000259" key="2">
    <source>
        <dbReference type="Pfam" id="PF16344"/>
    </source>
</evidence>
<dbReference type="PANTHER" id="PTHR30273">
    <property type="entry name" value="PERIPLASMIC SIGNAL SENSOR AND SIGMA FACTOR ACTIVATOR FECR-RELATED"/>
    <property type="match status" value="1"/>
</dbReference>
<feature type="domain" description="FecR protein" evidence="1">
    <location>
        <begin position="178"/>
        <end position="270"/>
    </location>
</feature>
<feature type="domain" description="Protein FecR C-terminal" evidence="2">
    <location>
        <begin position="313"/>
        <end position="381"/>
    </location>
</feature>
<dbReference type="GO" id="GO:0016989">
    <property type="term" value="F:sigma factor antagonist activity"/>
    <property type="evidence" value="ECO:0007669"/>
    <property type="project" value="TreeGrafter"/>
</dbReference>
<gene>
    <name evidence="3" type="ORF">CLV99_1581</name>
</gene>
<dbReference type="Proteomes" id="UP000295292">
    <property type="component" value="Unassembled WGS sequence"/>
</dbReference>
<protein>
    <submittedName>
        <fullName evidence="3">FecR family protein</fullName>
    </submittedName>
</protein>
<comment type="caution">
    <text evidence="3">The sequence shown here is derived from an EMBL/GenBank/DDBJ whole genome shotgun (WGS) entry which is preliminary data.</text>
</comment>
<dbReference type="InterPro" id="IPR006860">
    <property type="entry name" value="FecR"/>
</dbReference>
<dbReference type="Gene3D" id="2.60.120.1440">
    <property type="match status" value="1"/>
</dbReference>
<accession>A0A4R6WTL9</accession>
<dbReference type="AlphaFoldDB" id="A0A4R6WTL9"/>
<organism evidence="3 4">
    <name type="scientific">Sphingobacterium yanglingense</name>
    <dbReference type="NCBI Taxonomy" id="1437280"/>
    <lineage>
        <taxon>Bacteria</taxon>
        <taxon>Pseudomonadati</taxon>
        <taxon>Bacteroidota</taxon>
        <taxon>Sphingobacteriia</taxon>
        <taxon>Sphingobacteriales</taxon>
        <taxon>Sphingobacteriaceae</taxon>
        <taxon>Sphingobacterium</taxon>
    </lineage>
</organism>
<evidence type="ECO:0000259" key="1">
    <source>
        <dbReference type="Pfam" id="PF04773"/>
    </source>
</evidence>
<dbReference type="InterPro" id="IPR032508">
    <property type="entry name" value="FecR_C"/>
</dbReference>
<reference evidence="3 4" key="1">
    <citation type="submission" date="2019-03" db="EMBL/GenBank/DDBJ databases">
        <title>Genomic Encyclopedia of Archaeal and Bacterial Type Strains, Phase II (KMG-II): from individual species to whole genera.</title>
        <authorList>
            <person name="Goeker M."/>
        </authorList>
    </citation>
    <scope>NUCLEOTIDE SEQUENCE [LARGE SCALE GENOMIC DNA]</scope>
    <source>
        <strain evidence="3 4">DSM 28353</strain>
    </source>
</reference>
<name>A0A4R6WTL9_9SPHI</name>
<proteinExistence type="predicted"/>
<dbReference type="Pfam" id="PF16344">
    <property type="entry name" value="FecR_C"/>
    <property type="match status" value="1"/>
</dbReference>
<sequence length="382" mass="43731">MLDVLLYVGGRYKMDKRIDELLDAYLEGRCTAEERQKLESHYLHYLDERRSIPSSQQVNDSYIHTHRHILNEIEHAEAKRSKSKSRGWYWAAAAVLVFTVGLSVWKLKESPEPVVDLTQHEIAPGGNRATLTFSDGSAMALEEGKEGIVMNQDIVYQDGSDVFKDDSDAHHKDRQVSLETPRGGTYRVTLSDGTKVWLNAASKLQYPQVFGQERSVILSGEAYFEVAHQDNKPFKVVADKQTIEVLGTKFNVRSYPREVDRTTLLEGKVKVRAEEFHVSKVLKPGQQMVWSKDGVHVVEVNAQDVTAWKEDILVFQQDDLRDILNDISRWYDVDVVVDRDLGHLPKLTGEIPRNISLNEFLKALKLHYNITFQLEGRRVTIR</sequence>
<keyword evidence="4" id="KW-1185">Reference proteome</keyword>
<dbReference type="EMBL" id="SNYV01000011">
    <property type="protein sequence ID" value="TDQ80126.1"/>
    <property type="molecule type" value="Genomic_DNA"/>
</dbReference>
<dbReference type="PANTHER" id="PTHR30273:SF2">
    <property type="entry name" value="PROTEIN FECR"/>
    <property type="match status" value="1"/>
</dbReference>
<dbReference type="Pfam" id="PF04773">
    <property type="entry name" value="FecR"/>
    <property type="match status" value="1"/>
</dbReference>
<dbReference type="PIRSF" id="PIRSF018266">
    <property type="entry name" value="FecR"/>
    <property type="match status" value="1"/>
</dbReference>